<reference evidence="1" key="1">
    <citation type="journal article" date="2021" name="Proc. Natl. Acad. Sci. U.S.A.">
        <title>A Catalog of Tens of Thousands of Viruses from Human Metagenomes Reveals Hidden Associations with Chronic Diseases.</title>
        <authorList>
            <person name="Tisza M.J."/>
            <person name="Buck C.B."/>
        </authorList>
    </citation>
    <scope>NUCLEOTIDE SEQUENCE</scope>
    <source>
        <strain evidence="1">CtHip2</strain>
    </source>
</reference>
<accession>A0A8S5RWI5</accession>
<sequence>MNWSYDCFVRSGASTDLKSCSDKCLNYLTIVILS</sequence>
<evidence type="ECO:0000313" key="1">
    <source>
        <dbReference type="EMBL" id="DAF42977.1"/>
    </source>
</evidence>
<protein>
    <submittedName>
        <fullName evidence="1">Uncharacterized protein</fullName>
    </submittedName>
</protein>
<dbReference type="EMBL" id="BK032497">
    <property type="protein sequence ID" value="DAF42977.1"/>
    <property type="molecule type" value="Genomic_DNA"/>
</dbReference>
<organism evidence="1">
    <name type="scientific">Siphoviridae sp. ctHip2</name>
    <dbReference type="NCBI Taxonomy" id="2827830"/>
    <lineage>
        <taxon>Viruses</taxon>
        <taxon>Duplodnaviria</taxon>
        <taxon>Heunggongvirae</taxon>
        <taxon>Uroviricota</taxon>
        <taxon>Caudoviricetes</taxon>
    </lineage>
</organism>
<name>A0A8S5RWI5_9CAUD</name>
<proteinExistence type="predicted"/>